<protein>
    <submittedName>
        <fullName evidence="1">DUF1298 domain-containing protein</fullName>
    </submittedName>
</protein>
<dbReference type="RefSeq" id="WP_087074995.1">
    <property type="nucleotide sequence ID" value="NZ_CP020809.1"/>
</dbReference>
<evidence type="ECO:0000313" key="1">
    <source>
        <dbReference type="EMBL" id="ART68614.1"/>
    </source>
</evidence>
<dbReference type="KEGG" id="mdx:BTO20_08500"/>
<dbReference type="Proteomes" id="UP000195331">
    <property type="component" value="Chromosome"/>
</dbReference>
<keyword evidence="2" id="KW-1185">Reference proteome</keyword>
<accession>A0A1Y0C0G6</accession>
<dbReference type="EMBL" id="CP020809">
    <property type="protein sequence ID" value="ART68614.1"/>
    <property type="molecule type" value="Genomic_DNA"/>
</dbReference>
<dbReference type="OrthoDB" id="4370976at2"/>
<sequence>MRRLAAIDAQNYWMSSAIPNDQFLLYGFSGVPTELGAALRDVRQRARRCPELGLRIRDDHRLRYPVWVPRDVGDDQFVVHDLGDPGFDDCLTAVAALADHPLDATRATWRVHVFPRVRDIPAATDAGTVVVVQMAHALADGGRSADLAGLMFGRPGGVRAVEVPRVVTARLPWRAAQAARWHRRLVRDEESGQVPRQADSRAALHSNAAPAGKISVRTIVRNRDQLGGPTVTVTVLAAVSAALAEHLREFGDDPADLGAEVPMAKAGARTANNQFGNVGVGLYPMLERDARTARIAEDLAQRRRRAQHPAMLAASRAYAATPAPLLRWGVTQFDSSQRSPTVTGNTVVSSVNRGAGDLRFGATPVVMTAGYPALSPMMGLTHGVHGIGSTVAVSVHAAESAVGDIDAYVARLERALTSRR</sequence>
<name>A0A1Y0C0G6_9MYCO</name>
<evidence type="ECO:0000313" key="2">
    <source>
        <dbReference type="Proteomes" id="UP000195331"/>
    </source>
</evidence>
<gene>
    <name evidence="1" type="ORF">BTO20_08500</name>
</gene>
<dbReference type="AlphaFoldDB" id="A0A1Y0C0G6"/>
<reference evidence="1 2" key="1">
    <citation type="submission" date="2017-04" db="EMBL/GenBank/DDBJ databases">
        <title>Whole Genome Sequence of 1,4-Dioxane Degrading Bacterium Mycobacterium dioxanotrophicus PH-06.</title>
        <authorList>
            <person name="He Y."/>
        </authorList>
    </citation>
    <scope>NUCLEOTIDE SEQUENCE [LARGE SCALE GENOMIC DNA]</scope>
    <source>
        <strain evidence="1 2">PH-06</strain>
    </source>
</reference>
<proteinExistence type="predicted"/>
<organism evidence="1 2">
    <name type="scientific">Mycobacterium dioxanotrophicus</name>
    <dbReference type="NCBI Taxonomy" id="482462"/>
    <lineage>
        <taxon>Bacteria</taxon>
        <taxon>Bacillati</taxon>
        <taxon>Actinomycetota</taxon>
        <taxon>Actinomycetes</taxon>
        <taxon>Mycobacteriales</taxon>
        <taxon>Mycobacteriaceae</taxon>
        <taxon>Mycobacterium</taxon>
    </lineage>
</organism>